<reference evidence="2" key="1">
    <citation type="journal article" date="2015" name="Proc. Natl. Acad. Sci. U.S.A.">
        <title>Networks of energetic and metabolic interactions define dynamics in microbial communities.</title>
        <authorList>
            <person name="Embree M."/>
            <person name="Liu J.K."/>
            <person name="Al-Bassam M.M."/>
            <person name="Zengler K."/>
        </authorList>
    </citation>
    <scope>NUCLEOTIDE SEQUENCE</scope>
</reference>
<comment type="caution">
    <text evidence="2">The sequence shown here is derived from an EMBL/GenBank/DDBJ whole genome shotgun (WGS) entry which is preliminary data.</text>
</comment>
<dbReference type="InterPro" id="IPR058240">
    <property type="entry name" value="rSAM_sf"/>
</dbReference>
<dbReference type="InterPro" id="IPR023404">
    <property type="entry name" value="rSAM_horseshoe"/>
</dbReference>
<dbReference type="GO" id="GO:0003824">
    <property type="term" value="F:catalytic activity"/>
    <property type="evidence" value="ECO:0007669"/>
    <property type="project" value="InterPro"/>
</dbReference>
<dbReference type="SFLD" id="SFLDG01082">
    <property type="entry name" value="B12-binding_domain_containing"/>
    <property type="match status" value="1"/>
</dbReference>
<dbReference type="SFLD" id="SFLDS00029">
    <property type="entry name" value="Radical_SAM"/>
    <property type="match status" value="1"/>
</dbReference>
<dbReference type="GO" id="GO:0051536">
    <property type="term" value="F:iron-sulfur cluster binding"/>
    <property type="evidence" value="ECO:0007669"/>
    <property type="project" value="InterPro"/>
</dbReference>
<dbReference type="SUPFAM" id="SSF102114">
    <property type="entry name" value="Radical SAM enzymes"/>
    <property type="match status" value="1"/>
</dbReference>
<name>A0A0W8F7R2_9ZZZZ</name>
<sequence length="500" mass="55497">MAQFPGKRIVLTSDTTMMSSYHGGVMLGFAAIMPRATLPDWIFQNFFCPPVPALEDGSAATAPCGMRKVEAALLESGFSRDEVMVAHPLHLDRAIGPETRIVGITHDDPMGKIALREIEDIIRRGPPFNRSRFIELLSHPLIREHRPRVVLGGNGAWEVMGEKVDVDHIYLGEGESDFPEICRQIIRGENVPEVLRGSAVPGDKIPVNRGATIGGIVEIGRGCWRGCAFCSPTMRSVRHRPIENILKDVRVNLECGQEDIILHSEDVFSYGSKGTRPNEKKMTELVTEVKKLGPKTMDFSHLSLASVHSNQGLLREISKIVGIGSDQNHMSAWIGIETGSCRILKMHMPQKALPGETENWPQIVEDCYRLFDEESWLPVASLVLGLPGETAEDVIRTTELVESLKDYTGLMLPLFFTTIAETKLGGTRGFSKADALPEHWHLVGLCLEYNLKHLKKLHQLYKERMTAGPLVHAALTGVNLIADVALNKYLKRMKRGEPPN</sequence>
<evidence type="ECO:0000259" key="1">
    <source>
        <dbReference type="PROSITE" id="PS51918"/>
    </source>
</evidence>
<evidence type="ECO:0000313" key="2">
    <source>
        <dbReference type="EMBL" id="KUG16907.1"/>
    </source>
</evidence>
<dbReference type="SMART" id="SM00729">
    <property type="entry name" value="Elp3"/>
    <property type="match status" value="1"/>
</dbReference>
<organism evidence="2">
    <name type="scientific">hydrocarbon metagenome</name>
    <dbReference type="NCBI Taxonomy" id="938273"/>
    <lineage>
        <taxon>unclassified sequences</taxon>
        <taxon>metagenomes</taxon>
        <taxon>ecological metagenomes</taxon>
    </lineage>
</organism>
<proteinExistence type="predicted"/>
<dbReference type="AlphaFoldDB" id="A0A0W8F7R2"/>
<dbReference type="Gene3D" id="3.80.30.20">
    <property type="entry name" value="tm_1862 like domain"/>
    <property type="match status" value="1"/>
</dbReference>
<protein>
    <submittedName>
        <fullName evidence="2">Fe-s oxidoreductase</fullName>
    </submittedName>
</protein>
<dbReference type="InterPro" id="IPR007197">
    <property type="entry name" value="rSAM"/>
</dbReference>
<gene>
    <name evidence="2" type="ORF">ASZ90_013416</name>
</gene>
<feature type="domain" description="Radical SAM core" evidence="1">
    <location>
        <begin position="209"/>
        <end position="464"/>
    </location>
</feature>
<dbReference type="PROSITE" id="PS51918">
    <property type="entry name" value="RADICAL_SAM"/>
    <property type="match status" value="1"/>
</dbReference>
<dbReference type="PANTHER" id="PTHR42731">
    <property type="entry name" value="SLL1084 PROTEIN"/>
    <property type="match status" value="1"/>
</dbReference>
<accession>A0A0W8F7R2</accession>
<dbReference type="InterPro" id="IPR006638">
    <property type="entry name" value="Elp3/MiaA/NifB-like_rSAM"/>
</dbReference>
<dbReference type="EMBL" id="LNQE01001474">
    <property type="protein sequence ID" value="KUG16907.1"/>
    <property type="molecule type" value="Genomic_DNA"/>
</dbReference>
<dbReference type="PANTHER" id="PTHR42731:SF4">
    <property type="entry name" value="RADICAL SAM DOMAIN PROTEIN"/>
    <property type="match status" value="1"/>
</dbReference>